<dbReference type="InterPro" id="IPR036878">
    <property type="entry name" value="Glu_permease_IIB"/>
</dbReference>
<feature type="transmembrane region" description="Helical" evidence="12">
    <location>
        <begin position="230"/>
        <end position="252"/>
    </location>
</feature>
<dbReference type="PROSITE" id="PS51103">
    <property type="entry name" value="PTS_EIIC_TYPE_1"/>
    <property type="match status" value="1"/>
</dbReference>
<dbReference type="SUPFAM" id="SSF51261">
    <property type="entry name" value="Duplicated hybrid motif"/>
    <property type="match status" value="1"/>
</dbReference>
<evidence type="ECO:0000256" key="6">
    <source>
        <dbReference type="ARBA" id="ARBA00022683"/>
    </source>
</evidence>
<feature type="domain" description="PTS EIIA type-1" evidence="13">
    <location>
        <begin position="558"/>
        <end position="663"/>
    </location>
</feature>
<organism evidence="16 17">
    <name type="scientific">Mesomycoplasma lagogenitalium</name>
    <dbReference type="NCBI Taxonomy" id="171286"/>
    <lineage>
        <taxon>Bacteria</taxon>
        <taxon>Bacillati</taxon>
        <taxon>Mycoplasmatota</taxon>
        <taxon>Mycoplasmoidales</taxon>
        <taxon>Metamycoplasmataceae</taxon>
        <taxon>Mesomycoplasma</taxon>
    </lineage>
</organism>
<evidence type="ECO:0000256" key="9">
    <source>
        <dbReference type="ARBA" id="ARBA00022989"/>
    </source>
</evidence>
<dbReference type="PROSITE" id="PS00371">
    <property type="entry name" value="PTS_EIIA_TYPE_1_HIS"/>
    <property type="match status" value="1"/>
</dbReference>
<evidence type="ECO:0000313" key="17">
    <source>
        <dbReference type="Proteomes" id="UP001179842"/>
    </source>
</evidence>
<feature type="transmembrane region" description="Helical" evidence="12">
    <location>
        <begin position="453"/>
        <end position="475"/>
    </location>
</feature>
<feature type="transmembrane region" description="Helical" evidence="12">
    <location>
        <begin position="381"/>
        <end position="398"/>
    </location>
</feature>
<dbReference type="RefSeq" id="WP_280101851.1">
    <property type="nucleotide sequence ID" value="NZ_CP122979.1"/>
</dbReference>
<keyword evidence="17" id="KW-1185">Reference proteome</keyword>
<feature type="transmembrane region" description="Helical" evidence="12">
    <location>
        <begin position="405"/>
        <end position="423"/>
    </location>
</feature>
<evidence type="ECO:0000256" key="10">
    <source>
        <dbReference type="ARBA" id="ARBA00023136"/>
    </source>
</evidence>
<feature type="transmembrane region" description="Helical" evidence="12">
    <location>
        <begin position="145"/>
        <end position="167"/>
    </location>
</feature>
<evidence type="ECO:0000313" key="16">
    <source>
        <dbReference type="EMBL" id="WGI36550.1"/>
    </source>
</evidence>
<dbReference type="InterPro" id="IPR003352">
    <property type="entry name" value="PTS_EIIC"/>
</dbReference>
<dbReference type="NCBIfam" id="TIGR00830">
    <property type="entry name" value="PTBA"/>
    <property type="match status" value="1"/>
</dbReference>
<name>A0ABY8LTH4_9BACT</name>
<keyword evidence="6" id="KW-0598">Phosphotransferase system</keyword>
<feature type="transmembrane region" description="Helical" evidence="12">
    <location>
        <begin position="174"/>
        <end position="193"/>
    </location>
</feature>
<protein>
    <submittedName>
        <fullName evidence="16">Glucose PTS transporter subunit IIA</fullName>
    </submittedName>
</protein>
<gene>
    <name evidence="16" type="ORF">QEG99_03735</name>
</gene>
<evidence type="ECO:0000256" key="8">
    <source>
        <dbReference type="ARBA" id="ARBA00022777"/>
    </source>
</evidence>
<feature type="transmembrane region" description="Helical" evidence="12">
    <location>
        <begin position="273"/>
        <end position="294"/>
    </location>
</feature>
<evidence type="ECO:0000256" key="4">
    <source>
        <dbReference type="ARBA" id="ARBA00022597"/>
    </source>
</evidence>
<feature type="transmembrane region" description="Helical" evidence="12">
    <location>
        <begin position="350"/>
        <end position="369"/>
    </location>
</feature>
<dbReference type="PROSITE" id="PS51098">
    <property type="entry name" value="PTS_EIIB_TYPE_1"/>
    <property type="match status" value="1"/>
</dbReference>
<accession>A0ABY8LTH4</accession>
<comment type="subcellular location">
    <subcellularLocation>
        <location evidence="1">Cell membrane</location>
        <topology evidence="1">Multi-pass membrane protein</topology>
    </subcellularLocation>
</comment>
<feature type="active site" description="Phosphocysteine intermediate; for EIIB activity" evidence="11">
    <location>
        <position position="26"/>
    </location>
</feature>
<keyword evidence="2" id="KW-0813">Transport</keyword>
<dbReference type="InterPro" id="IPR001996">
    <property type="entry name" value="PTS_IIB_1"/>
</dbReference>
<feature type="transmembrane region" description="Helical" evidence="12">
    <location>
        <begin position="314"/>
        <end position="338"/>
    </location>
</feature>
<dbReference type="InterPro" id="IPR011055">
    <property type="entry name" value="Dup_hybrid_motif"/>
</dbReference>
<dbReference type="PANTHER" id="PTHR30175">
    <property type="entry name" value="PHOSPHOTRANSFERASE SYSTEM TRANSPORT PROTEIN"/>
    <property type="match status" value="1"/>
</dbReference>
<evidence type="ECO:0000259" key="13">
    <source>
        <dbReference type="PROSITE" id="PS51093"/>
    </source>
</evidence>
<dbReference type="Proteomes" id="UP001179842">
    <property type="component" value="Chromosome"/>
</dbReference>
<keyword evidence="9 12" id="KW-1133">Transmembrane helix</keyword>
<keyword evidence="4" id="KW-0762">Sugar transport</keyword>
<keyword evidence="8" id="KW-0418">Kinase</keyword>
<evidence type="ECO:0000256" key="2">
    <source>
        <dbReference type="ARBA" id="ARBA00022448"/>
    </source>
</evidence>
<dbReference type="PANTHER" id="PTHR30175:SF1">
    <property type="entry name" value="PTS SYSTEM ARBUTIN-, CELLOBIOSE-, AND SALICIN-SPECIFIC EIIBC COMPONENT-RELATED"/>
    <property type="match status" value="1"/>
</dbReference>
<dbReference type="PROSITE" id="PS01035">
    <property type="entry name" value="PTS_EIIB_TYPE_1_CYS"/>
    <property type="match status" value="1"/>
</dbReference>
<evidence type="ECO:0000256" key="3">
    <source>
        <dbReference type="ARBA" id="ARBA00022475"/>
    </source>
</evidence>
<proteinExistence type="predicted"/>
<feature type="domain" description="PTS EIIB type-1" evidence="14">
    <location>
        <begin position="4"/>
        <end position="86"/>
    </location>
</feature>
<dbReference type="SUPFAM" id="SSF55604">
    <property type="entry name" value="Glucose permease domain IIB"/>
    <property type="match status" value="1"/>
</dbReference>
<reference evidence="16" key="1">
    <citation type="submission" date="2023-04" db="EMBL/GenBank/DDBJ databases">
        <title>Completed genome of Mycoplasma lagogenitalium type strain 12MS.</title>
        <authorList>
            <person name="Spergser J."/>
        </authorList>
    </citation>
    <scope>NUCLEOTIDE SEQUENCE</scope>
    <source>
        <strain evidence="16">12MS</strain>
    </source>
</reference>
<dbReference type="Pfam" id="PF00367">
    <property type="entry name" value="PTS_EIIB"/>
    <property type="match status" value="1"/>
</dbReference>
<keyword evidence="3" id="KW-1003">Cell membrane</keyword>
<keyword evidence="10 12" id="KW-0472">Membrane</keyword>
<sequence>MNYKNIAQQIIDNVGGKTNIINAKHCMTRLRLILKDENLANTEKVKKISKVISVVKAGGQYQIIIGNEVKYIFDAVIEILGLSGEISNNLSSNNVKKTTLLNKFIDFIVATITPVISILIVSGLFKGLVAILGAANVPANNTMYIILAGMGDATFAFLPVYIAYNVAKRKDINIFVAMGIALFLIMPTIVYNFSGIVDGANSTAKEPIDVIFANTIFESKIYAKLGQMPIIWPSGGYTSSFIPIIAILLIVSKLNRFLKRVTPEALSSITTNSIVFFVGAFGGLLFIGPVISWMQQILNYVINSIYEFSPIATGLLLGFFWQILVIFGLHWSVVPIVILQLASGASQIGAIIFLPFVSQIGILLALMLLERKTIDLPKATGAFASAIFGITEPTIYGFTLSRKKLFFLSCLVSGILGAIAGAFKLEAYANPLGLTNLPLFITPNVPISENTNFWVAIALSFGGILLAFGLMLMFYKVKLPEKAMVKINAFNSKISNGYSNFKTKVNNYVVIPVKTHTIDKLVVAKSNLKNKTQAKMSKNNIIKFKKPGNYLPLEKVNDQAFASESLGKGIAFNNFNNNALIASQDFTVVFVAETKHAIALKTKTGIDILIHIGIDTVNLNGKYFKSDLKANDIIKKGDKIIEFNYQKIKEEGYDNSLMITLPTKEQYKDIEIKETKDYIEMRVK</sequence>
<dbReference type="Pfam" id="PF00358">
    <property type="entry name" value="PTS_EIIA_1"/>
    <property type="match status" value="1"/>
</dbReference>
<dbReference type="Gene3D" id="2.70.70.10">
    <property type="entry name" value="Glucose Permease (Domain IIA)"/>
    <property type="match status" value="1"/>
</dbReference>
<evidence type="ECO:0000259" key="15">
    <source>
        <dbReference type="PROSITE" id="PS51103"/>
    </source>
</evidence>
<evidence type="ECO:0000259" key="14">
    <source>
        <dbReference type="PROSITE" id="PS51098"/>
    </source>
</evidence>
<keyword evidence="7 12" id="KW-0812">Transmembrane</keyword>
<dbReference type="CDD" id="cd00212">
    <property type="entry name" value="PTS_IIB_glc"/>
    <property type="match status" value="1"/>
</dbReference>
<evidence type="ECO:0000256" key="5">
    <source>
        <dbReference type="ARBA" id="ARBA00022679"/>
    </source>
</evidence>
<dbReference type="Pfam" id="PF02378">
    <property type="entry name" value="PTS_EIIC"/>
    <property type="match status" value="1"/>
</dbReference>
<evidence type="ECO:0000256" key="12">
    <source>
        <dbReference type="SAM" id="Phobius"/>
    </source>
</evidence>
<dbReference type="Gene3D" id="3.30.1360.60">
    <property type="entry name" value="Glucose permease domain IIB"/>
    <property type="match status" value="1"/>
</dbReference>
<dbReference type="PROSITE" id="PS51093">
    <property type="entry name" value="PTS_EIIA_TYPE_1"/>
    <property type="match status" value="1"/>
</dbReference>
<evidence type="ECO:0000256" key="7">
    <source>
        <dbReference type="ARBA" id="ARBA00022692"/>
    </source>
</evidence>
<dbReference type="EMBL" id="CP122979">
    <property type="protein sequence ID" value="WGI36550.1"/>
    <property type="molecule type" value="Genomic_DNA"/>
</dbReference>
<dbReference type="InterPro" id="IPR001127">
    <property type="entry name" value="PTS_EIIA_1_perm"/>
</dbReference>
<feature type="domain" description="PTS EIIC type-1" evidence="15">
    <location>
        <begin position="106"/>
        <end position="484"/>
    </location>
</feature>
<dbReference type="InterPro" id="IPR050558">
    <property type="entry name" value="PTS_Sugar-Specific_Components"/>
</dbReference>
<evidence type="ECO:0000256" key="11">
    <source>
        <dbReference type="PROSITE-ProRule" id="PRU00421"/>
    </source>
</evidence>
<feature type="transmembrane region" description="Helical" evidence="12">
    <location>
        <begin position="104"/>
        <end position="125"/>
    </location>
</feature>
<dbReference type="InterPro" id="IPR018113">
    <property type="entry name" value="PTrfase_EIIB_Cys"/>
</dbReference>
<evidence type="ECO:0000256" key="1">
    <source>
        <dbReference type="ARBA" id="ARBA00004651"/>
    </source>
</evidence>
<keyword evidence="5" id="KW-0808">Transferase</keyword>
<dbReference type="InterPro" id="IPR013013">
    <property type="entry name" value="PTS_EIIC_1"/>
</dbReference>